<dbReference type="EMBL" id="LFMY01000001">
    <property type="protein sequence ID" value="OKL63824.1"/>
    <property type="molecule type" value="Genomic_DNA"/>
</dbReference>
<dbReference type="OrthoDB" id="4438499at2759"/>
<keyword evidence="1" id="KW-0812">Transmembrane</keyword>
<comment type="caution">
    <text evidence="2">The sequence shown here is derived from an EMBL/GenBank/DDBJ whole genome shotgun (WGS) entry which is preliminary data.</text>
</comment>
<organism evidence="2 3">
    <name type="scientific">Talaromyces atroroseus</name>
    <dbReference type="NCBI Taxonomy" id="1441469"/>
    <lineage>
        <taxon>Eukaryota</taxon>
        <taxon>Fungi</taxon>
        <taxon>Dikarya</taxon>
        <taxon>Ascomycota</taxon>
        <taxon>Pezizomycotina</taxon>
        <taxon>Eurotiomycetes</taxon>
        <taxon>Eurotiomycetidae</taxon>
        <taxon>Eurotiales</taxon>
        <taxon>Trichocomaceae</taxon>
        <taxon>Talaromyces</taxon>
        <taxon>Talaromyces sect. Trachyspermi</taxon>
    </lineage>
</organism>
<evidence type="ECO:0000313" key="3">
    <source>
        <dbReference type="Proteomes" id="UP000214365"/>
    </source>
</evidence>
<dbReference type="PANTHER" id="PTHR35896:SF3">
    <property type="entry name" value="MAJOR FACILITATOR SUPERFAMILY TRANSPORTER"/>
    <property type="match status" value="1"/>
</dbReference>
<sequence>MAAVLLLPVIDEDSGLRKLEFIFQIDNSIRLFITFCPFILLPDNWTMLSYFKSSVQYKRLHADTNTSIEILQDGDSSPILIEKDLRTSRRNWITRPRTIYLLIIALVSLSIISIWATSIKFKIQAQNRPRIIHCGNTPAEARALGCKFEVHNFAWVPPDCFDDQLAAEWDADPSWAFSRSMTAQPEISPPDLYTREEGVSGDLEYAIVPWRQHVAHCAFIMRKYQRSVMMNRPMDNWTYSYHHTSHCADNFLRWDIDPWNYNSVLHLKFPECDYRWQNEGAEELHA</sequence>
<dbReference type="RefSeq" id="XP_020123945.1">
    <property type="nucleotide sequence ID" value="XM_020259845.1"/>
</dbReference>
<proteinExistence type="predicted"/>
<keyword evidence="1" id="KW-0472">Membrane</keyword>
<dbReference type="STRING" id="1441469.A0A225AZE6"/>
<name>A0A225AZE6_TALAT</name>
<feature type="transmembrane region" description="Helical" evidence="1">
    <location>
        <begin position="99"/>
        <end position="118"/>
    </location>
</feature>
<evidence type="ECO:0000313" key="2">
    <source>
        <dbReference type="EMBL" id="OKL63824.1"/>
    </source>
</evidence>
<keyword evidence="3" id="KW-1185">Reference proteome</keyword>
<accession>A0A225AZE6</accession>
<dbReference type="AlphaFoldDB" id="A0A225AZE6"/>
<dbReference type="InterPro" id="IPR053008">
    <property type="entry name" value="Phomopsin_biosynth_assoc"/>
</dbReference>
<evidence type="ECO:0000256" key="1">
    <source>
        <dbReference type="SAM" id="Phobius"/>
    </source>
</evidence>
<dbReference type="GeneID" id="31000851"/>
<reference evidence="2 3" key="1">
    <citation type="submission" date="2015-06" db="EMBL/GenBank/DDBJ databases">
        <title>Talaromyces atroroseus IBT 11181 draft genome.</title>
        <authorList>
            <person name="Rasmussen K.B."/>
            <person name="Rasmussen S."/>
            <person name="Petersen B."/>
            <person name="Sicheritz-Ponten T."/>
            <person name="Mortensen U.H."/>
            <person name="Thrane U."/>
        </authorList>
    </citation>
    <scope>NUCLEOTIDE SEQUENCE [LARGE SCALE GENOMIC DNA]</scope>
    <source>
        <strain evidence="2 3">IBT 11181</strain>
    </source>
</reference>
<dbReference type="PANTHER" id="PTHR35896">
    <property type="entry name" value="IG-LIKE DOMAIN-CONTAINING PROTEIN"/>
    <property type="match status" value="1"/>
</dbReference>
<dbReference type="Proteomes" id="UP000214365">
    <property type="component" value="Unassembled WGS sequence"/>
</dbReference>
<feature type="transmembrane region" description="Helical" evidence="1">
    <location>
        <begin position="29"/>
        <end position="51"/>
    </location>
</feature>
<gene>
    <name evidence="2" type="ORF">UA08_01096</name>
</gene>
<keyword evidence="1" id="KW-1133">Transmembrane helix</keyword>
<protein>
    <submittedName>
        <fullName evidence="2">Uncharacterized protein</fullName>
    </submittedName>
</protein>